<proteinExistence type="predicted"/>
<dbReference type="PANTHER" id="PTHR37820:SF1">
    <property type="entry name" value="CELL DIVISION PROTEIN FTSQ"/>
    <property type="match status" value="1"/>
</dbReference>
<organism evidence="11">
    <name type="scientific">freshwater metagenome</name>
    <dbReference type="NCBI Taxonomy" id="449393"/>
    <lineage>
        <taxon>unclassified sequences</taxon>
        <taxon>metagenomes</taxon>
        <taxon>ecological metagenomes</taxon>
    </lineage>
</organism>
<evidence type="ECO:0000313" key="11">
    <source>
        <dbReference type="EMBL" id="CAB4660819.1"/>
    </source>
</evidence>
<comment type="subcellular location">
    <subcellularLocation>
        <location evidence="1">Membrane</location>
    </subcellularLocation>
</comment>
<dbReference type="GO" id="GO:0005886">
    <property type="term" value="C:plasma membrane"/>
    <property type="evidence" value="ECO:0007669"/>
    <property type="project" value="TreeGrafter"/>
</dbReference>
<keyword evidence="5 9" id="KW-1133">Transmembrane helix</keyword>
<gene>
    <name evidence="11" type="ORF">UFOPK2295_00156</name>
</gene>
<accession>A0A6J6LJM0</accession>
<dbReference type="EMBL" id="CAEZWV010000002">
    <property type="protein sequence ID" value="CAB4660819.1"/>
    <property type="molecule type" value="Genomic_DNA"/>
</dbReference>
<feature type="transmembrane region" description="Helical" evidence="9">
    <location>
        <begin position="178"/>
        <end position="202"/>
    </location>
</feature>
<dbReference type="PANTHER" id="PTHR37820">
    <property type="entry name" value="CELL DIVISION PROTEIN DIVIB"/>
    <property type="match status" value="1"/>
</dbReference>
<sequence>MNNSHDDHDPEELPAEISVTEVSDEVLRELSDLFGPTKGVQRPPVQSPHGEDPTEDLTEDLMPLDTATPYAAVTDSEFTDAEVISLTPDDSDGYRADVIVIGGDDGYDLTPAPADPLLKPLARGADVVDMSDDSGGTVVIDDQDLDRVVIVDDDRPDPRFDERQRRRERRERLKRVKWLKLGGLIVGLIVFVMGVLASPLFAIRNVGFEGVVYTSPATVEKVTNVLKGASVFTVDTAKAREQLLKDPWVSEVRITTDFPRGALVEIAERVPVVWYLGADQKARVVDARGHVITVLTGWPTKYLQVRGQGPSLEAGAVADDVFRAAAQLVLALPSEIRPKVKALDLTGGGELSMILKGGTVVRFGPPSDLKDKLVAVVVLFRRQDPATLAVVDVSTGEPTIQQR</sequence>
<evidence type="ECO:0000256" key="5">
    <source>
        <dbReference type="ARBA" id="ARBA00022989"/>
    </source>
</evidence>
<feature type="domain" description="POTRA" evidence="10">
    <location>
        <begin position="201"/>
        <end position="269"/>
    </location>
</feature>
<dbReference type="InterPro" id="IPR005548">
    <property type="entry name" value="Cell_div_FtsQ/DivIB_C"/>
</dbReference>
<keyword evidence="7" id="KW-0131">Cell cycle</keyword>
<evidence type="ECO:0000259" key="10">
    <source>
        <dbReference type="PROSITE" id="PS51779"/>
    </source>
</evidence>
<dbReference type="GO" id="GO:0051301">
    <property type="term" value="P:cell division"/>
    <property type="evidence" value="ECO:0007669"/>
    <property type="project" value="UniProtKB-KW"/>
</dbReference>
<dbReference type="Pfam" id="PF08478">
    <property type="entry name" value="POTRA_1"/>
    <property type="match status" value="1"/>
</dbReference>
<dbReference type="PROSITE" id="PS51779">
    <property type="entry name" value="POTRA"/>
    <property type="match status" value="1"/>
</dbReference>
<keyword evidence="6 9" id="KW-0472">Membrane</keyword>
<evidence type="ECO:0000256" key="8">
    <source>
        <dbReference type="SAM" id="MobiDB-lite"/>
    </source>
</evidence>
<evidence type="ECO:0000256" key="4">
    <source>
        <dbReference type="ARBA" id="ARBA00022692"/>
    </source>
</evidence>
<evidence type="ECO:0000256" key="2">
    <source>
        <dbReference type="ARBA" id="ARBA00022475"/>
    </source>
</evidence>
<evidence type="ECO:0000256" key="3">
    <source>
        <dbReference type="ARBA" id="ARBA00022618"/>
    </source>
</evidence>
<keyword evidence="2" id="KW-1003">Cell membrane</keyword>
<dbReference type="AlphaFoldDB" id="A0A6J6LJM0"/>
<keyword evidence="3" id="KW-0132">Cell division</keyword>
<evidence type="ECO:0000256" key="1">
    <source>
        <dbReference type="ARBA" id="ARBA00004370"/>
    </source>
</evidence>
<evidence type="ECO:0000256" key="7">
    <source>
        <dbReference type="ARBA" id="ARBA00023306"/>
    </source>
</evidence>
<evidence type="ECO:0000256" key="9">
    <source>
        <dbReference type="SAM" id="Phobius"/>
    </source>
</evidence>
<evidence type="ECO:0000256" key="6">
    <source>
        <dbReference type="ARBA" id="ARBA00023136"/>
    </source>
</evidence>
<dbReference type="InterPro" id="IPR050487">
    <property type="entry name" value="FtsQ_DivIB"/>
</dbReference>
<protein>
    <submittedName>
        <fullName evidence="11">Unannotated protein</fullName>
    </submittedName>
</protein>
<reference evidence="11" key="1">
    <citation type="submission" date="2020-05" db="EMBL/GenBank/DDBJ databases">
        <authorList>
            <person name="Chiriac C."/>
            <person name="Salcher M."/>
            <person name="Ghai R."/>
            <person name="Kavagutti S V."/>
        </authorList>
    </citation>
    <scope>NUCLEOTIDE SEQUENCE</scope>
</reference>
<keyword evidence="4 9" id="KW-0812">Transmembrane</keyword>
<feature type="region of interest" description="Disordered" evidence="8">
    <location>
        <begin position="30"/>
        <end position="59"/>
    </location>
</feature>
<dbReference type="Pfam" id="PF03799">
    <property type="entry name" value="FtsQ_DivIB_C"/>
    <property type="match status" value="1"/>
</dbReference>
<name>A0A6J6LJM0_9ZZZZ</name>
<dbReference type="Gene3D" id="3.10.20.310">
    <property type="entry name" value="membrane protein fhac"/>
    <property type="match status" value="1"/>
</dbReference>
<dbReference type="InterPro" id="IPR034746">
    <property type="entry name" value="POTRA"/>
</dbReference>
<dbReference type="InterPro" id="IPR013685">
    <property type="entry name" value="POTRA_FtsQ_type"/>
</dbReference>